<dbReference type="Proteomes" id="UP000245865">
    <property type="component" value="Unassembled WGS sequence"/>
</dbReference>
<dbReference type="EMBL" id="QGDB01000004">
    <property type="protein sequence ID" value="PWL17639.1"/>
    <property type="molecule type" value="Genomic_DNA"/>
</dbReference>
<sequence length="258" mass="26482">MVAKPEAASRHDTPPALNSASPDGVQPDIANLLKADAPASAQPVVDGGEPSRAILQPSQQGARNADLANPGPTSAQPSAPARIADVQIVSERSFGSVKTLQIRLDPVELGSVTARIRLVGDGVEVHLVAEKTHGAEALAADRTVIEKALKSAGIGDEGRISVTVTERGAANPAQYTSASQNAGHQQASGQQPGQQTFNMQDNSGGRNQPQMQFTSGEGGQNGESGHTGRNNAGERLAAEAGERETVAGVTGRNRGIVV</sequence>
<dbReference type="OrthoDB" id="8117459at2"/>
<keyword evidence="4" id="KW-1185">Reference proteome</keyword>
<evidence type="ECO:0000313" key="3">
    <source>
        <dbReference type="EMBL" id="PWL17639.1"/>
    </source>
</evidence>
<evidence type="ECO:0000313" key="4">
    <source>
        <dbReference type="Proteomes" id="UP000245865"/>
    </source>
</evidence>
<dbReference type="InterPro" id="IPR021136">
    <property type="entry name" value="Flagellar_hook_control-like_C"/>
</dbReference>
<evidence type="ECO:0000256" key="1">
    <source>
        <dbReference type="SAM" id="MobiDB-lite"/>
    </source>
</evidence>
<dbReference type="Pfam" id="PF02120">
    <property type="entry name" value="Flg_hook"/>
    <property type="match status" value="1"/>
</dbReference>
<feature type="region of interest" description="Disordered" evidence="1">
    <location>
        <begin position="173"/>
        <end position="258"/>
    </location>
</feature>
<comment type="caution">
    <text evidence="3">The sequence shown here is derived from an EMBL/GenBank/DDBJ whole genome shotgun (WGS) entry which is preliminary data.</text>
</comment>
<dbReference type="AlphaFoldDB" id="A0A316JA41"/>
<name>A0A316JA41_9HYPH</name>
<dbReference type="Gene3D" id="3.30.750.140">
    <property type="match status" value="1"/>
</dbReference>
<feature type="domain" description="Flagellar hook-length control protein-like C-terminal" evidence="2">
    <location>
        <begin position="96"/>
        <end position="165"/>
    </location>
</feature>
<evidence type="ECO:0000259" key="2">
    <source>
        <dbReference type="Pfam" id="PF02120"/>
    </source>
</evidence>
<proteinExistence type="predicted"/>
<feature type="compositionally biased region" description="Low complexity" evidence="1">
    <location>
        <begin position="183"/>
        <end position="195"/>
    </location>
</feature>
<feature type="compositionally biased region" description="Basic and acidic residues" evidence="1">
    <location>
        <begin position="236"/>
        <end position="245"/>
    </location>
</feature>
<accession>A0A316JA41</accession>
<reference evidence="3 4" key="1">
    <citation type="submission" date="2018-05" db="EMBL/GenBank/DDBJ databases">
        <title>Comparative genomic sequence analysis between strain HN4 and CCM 8460T (Falsochrobactrum ovis) will provide more evidence to prove that HN4 is a new species of Falsochrobactrum.</title>
        <authorList>
            <person name="Lyu W."/>
            <person name="Sun L."/>
            <person name="Yao L."/>
        </authorList>
    </citation>
    <scope>NUCLEOTIDE SEQUENCE [LARGE SCALE GENOMIC DNA]</scope>
    <source>
        <strain evidence="3 4">HN4</strain>
    </source>
</reference>
<feature type="compositionally biased region" description="Polar residues" evidence="1">
    <location>
        <begin position="173"/>
        <end position="182"/>
    </location>
</feature>
<dbReference type="InterPro" id="IPR038610">
    <property type="entry name" value="FliK-like_C_sf"/>
</dbReference>
<feature type="compositionally biased region" description="Polar residues" evidence="1">
    <location>
        <begin position="196"/>
        <end position="215"/>
    </location>
</feature>
<feature type="region of interest" description="Disordered" evidence="1">
    <location>
        <begin position="1"/>
        <end position="78"/>
    </location>
</feature>
<protein>
    <recommendedName>
        <fullName evidence="2">Flagellar hook-length control protein-like C-terminal domain-containing protein</fullName>
    </recommendedName>
</protein>
<organism evidence="3 4">
    <name type="scientific">Falsochrobactrum shanghaiense</name>
    <dbReference type="NCBI Taxonomy" id="2201899"/>
    <lineage>
        <taxon>Bacteria</taxon>
        <taxon>Pseudomonadati</taxon>
        <taxon>Pseudomonadota</taxon>
        <taxon>Alphaproteobacteria</taxon>
        <taxon>Hyphomicrobiales</taxon>
        <taxon>Brucellaceae</taxon>
        <taxon>Falsochrobactrum</taxon>
    </lineage>
</organism>
<gene>
    <name evidence="3" type="ORF">DKP76_11030</name>
</gene>